<dbReference type="PANTHER" id="PTHR43401">
    <property type="entry name" value="L-THREONINE 3-DEHYDROGENASE"/>
    <property type="match status" value="1"/>
</dbReference>
<gene>
    <name evidence="10" type="primary">tdh</name>
    <name evidence="10" type="ORF">NQG31_02130</name>
</gene>
<dbReference type="InterPro" id="IPR004627">
    <property type="entry name" value="L-Threonine_3-DHase"/>
</dbReference>
<dbReference type="RefSeq" id="WP_051690386.1">
    <property type="nucleotide sequence ID" value="NZ_JANIEK010000004.1"/>
</dbReference>
<evidence type="ECO:0000256" key="8">
    <source>
        <dbReference type="RuleBase" id="RU361277"/>
    </source>
</evidence>
<comment type="similarity">
    <text evidence="8">Belongs to the zinc-containing alcohol dehydrogenase family.</text>
</comment>
<dbReference type="Pfam" id="PF08240">
    <property type="entry name" value="ADH_N"/>
    <property type="match status" value="1"/>
</dbReference>
<proteinExistence type="inferred from homology"/>
<evidence type="ECO:0000259" key="9">
    <source>
        <dbReference type="SMART" id="SM00829"/>
    </source>
</evidence>
<dbReference type="InterPro" id="IPR020843">
    <property type="entry name" value="ER"/>
</dbReference>
<keyword evidence="5 10" id="KW-0560">Oxidoreductase</keyword>
<name>A0ABT2KXA1_9BACL</name>
<keyword evidence="11" id="KW-1185">Reference proteome</keyword>
<dbReference type="NCBIfam" id="TIGR00692">
    <property type="entry name" value="tdh"/>
    <property type="match status" value="1"/>
</dbReference>
<dbReference type="SUPFAM" id="SSF51735">
    <property type="entry name" value="NAD(P)-binding Rossmann-fold domains"/>
    <property type="match status" value="1"/>
</dbReference>
<protein>
    <recommendedName>
        <fullName evidence="7">L-threonine 3-dehydrogenase</fullName>
        <ecNumber evidence="7">1.1.1.103</ecNumber>
    </recommendedName>
</protein>
<dbReference type="InterPro" id="IPR013149">
    <property type="entry name" value="ADH-like_C"/>
</dbReference>
<dbReference type="EMBL" id="JANIEK010000004">
    <property type="protein sequence ID" value="MCT4794320.1"/>
    <property type="molecule type" value="Genomic_DNA"/>
</dbReference>
<feature type="domain" description="Enoyl reductase (ER)" evidence="9">
    <location>
        <begin position="28"/>
        <end position="356"/>
    </location>
</feature>
<evidence type="ECO:0000256" key="4">
    <source>
        <dbReference type="ARBA" id="ARBA00022833"/>
    </source>
</evidence>
<dbReference type="EC" id="1.1.1.103" evidence="7"/>
<reference evidence="10 11" key="1">
    <citation type="submission" date="2022-07" db="EMBL/GenBank/DDBJ databases">
        <title>Genomic and pangenome structural analysis of the polyextremophile Exiguobacterium.</title>
        <authorList>
            <person name="Shen L."/>
        </authorList>
    </citation>
    <scope>NUCLEOTIDE SEQUENCE [LARGE SCALE GENOMIC DNA]</scope>
    <source>
        <strain evidence="10 11">12_1</strain>
    </source>
</reference>
<evidence type="ECO:0000256" key="1">
    <source>
        <dbReference type="ARBA" id="ARBA00001947"/>
    </source>
</evidence>
<dbReference type="CDD" id="cd05281">
    <property type="entry name" value="TDH"/>
    <property type="match status" value="1"/>
</dbReference>
<dbReference type="NCBIfam" id="NF003808">
    <property type="entry name" value="PRK05396.1"/>
    <property type="match status" value="1"/>
</dbReference>
<keyword evidence="4 8" id="KW-0862">Zinc</keyword>
<dbReference type="InterPro" id="IPR013154">
    <property type="entry name" value="ADH-like_N"/>
</dbReference>
<accession>A0ABT2KXA1</accession>
<evidence type="ECO:0000256" key="3">
    <source>
        <dbReference type="ARBA" id="ARBA00022723"/>
    </source>
</evidence>
<dbReference type="PANTHER" id="PTHR43401:SF2">
    <property type="entry name" value="L-THREONINE 3-DEHYDROGENASE"/>
    <property type="match status" value="1"/>
</dbReference>
<dbReference type="Proteomes" id="UP001206821">
    <property type="component" value="Unassembled WGS sequence"/>
</dbReference>
<organism evidence="10 11">
    <name type="scientific">Exiguobacterium alkaliphilum</name>
    <dbReference type="NCBI Taxonomy" id="1428684"/>
    <lineage>
        <taxon>Bacteria</taxon>
        <taxon>Bacillati</taxon>
        <taxon>Bacillota</taxon>
        <taxon>Bacilli</taxon>
        <taxon>Bacillales</taxon>
        <taxon>Bacillales Family XII. Incertae Sedis</taxon>
        <taxon>Exiguobacterium</taxon>
    </lineage>
</organism>
<evidence type="ECO:0000313" key="10">
    <source>
        <dbReference type="EMBL" id="MCT4794320.1"/>
    </source>
</evidence>
<evidence type="ECO:0000256" key="6">
    <source>
        <dbReference type="ARBA" id="ARBA00023027"/>
    </source>
</evidence>
<dbReference type="GO" id="GO:0008743">
    <property type="term" value="F:L-threonine 3-dehydrogenase activity"/>
    <property type="evidence" value="ECO:0007669"/>
    <property type="project" value="UniProtKB-EC"/>
</dbReference>
<evidence type="ECO:0000256" key="5">
    <source>
        <dbReference type="ARBA" id="ARBA00023002"/>
    </source>
</evidence>
<dbReference type="InterPro" id="IPR011032">
    <property type="entry name" value="GroES-like_sf"/>
</dbReference>
<dbReference type="PROSITE" id="PS00059">
    <property type="entry name" value="ADH_ZINC"/>
    <property type="match status" value="1"/>
</dbReference>
<comment type="caution">
    <text evidence="10">The sequence shown here is derived from an EMBL/GenBank/DDBJ whole genome shotgun (WGS) entry which is preliminary data.</text>
</comment>
<dbReference type="Pfam" id="PF00107">
    <property type="entry name" value="ADH_zinc_N"/>
    <property type="match status" value="1"/>
</dbReference>
<dbReference type="Gene3D" id="3.40.50.720">
    <property type="entry name" value="NAD(P)-binding Rossmann-like Domain"/>
    <property type="match status" value="1"/>
</dbReference>
<comment type="cofactor">
    <cofactor evidence="1 8">
        <name>Zn(2+)</name>
        <dbReference type="ChEBI" id="CHEBI:29105"/>
    </cofactor>
</comment>
<sequence length="358" mass="38436">MEQLVSTTEKEATTPVMKAIQKHAAGFGAKLVEVPIPTPGPGEVLIKVTATSICGTDVHIYEWDDWAKSRVKPPYVFGHEFSGEVVALGEGAKRIKIGQAVSAETHIVCHQCKQCLRGQYHICKNTKIIGVDTQGCFAEYVVMPEENLWVNPDSMPAKLASIQEPLGNAVHTVLASDVSAKSVAIVGCGPIGLMAVGVAKAAGASRVYAIDVNPYRLKLAEEMGAEVVINSLEENPLELIMNETDGDGIDVVCEMSGHPVAIDQAFKMVTAGGDVNVLSLPAKPVAIDLTRDVVFKGVRVQGITGRKMYETWGQVSTMLATGQLNVEPIITHVFKLEEFEQGFELMRAGKCGKVVLLP</sequence>
<evidence type="ECO:0000256" key="2">
    <source>
        <dbReference type="ARBA" id="ARBA00022490"/>
    </source>
</evidence>
<keyword evidence="2" id="KW-0963">Cytoplasm</keyword>
<dbReference type="InterPro" id="IPR036291">
    <property type="entry name" value="NAD(P)-bd_dom_sf"/>
</dbReference>
<evidence type="ECO:0000256" key="7">
    <source>
        <dbReference type="NCBIfam" id="TIGR00692"/>
    </source>
</evidence>
<dbReference type="InterPro" id="IPR050129">
    <property type="entry name" value="Zn_alcohol_dh"/>
</dbReference>
<keyword evidence="3 8" id="KW-0479">Metal-binding</keyword>
<dbReference type="SUPFAM" id="SSF50129">
    <property type="entry name" value="GroES-like"/>
    <property type="match status" value="1"/>
</dbReference>
<dbReference type="InterPro" id="IPR002328">
    <property type="entry name" value="ADH_Zn_CS"/>
</dbReference>
<dbReference type="SMART" id="SM00829">
    <property type="entry name" value="PKS_ER"/>
    <property type="match status" value="1"/>
</dbReference>
<keyword evidence="6" id="KW-0520">NAD</keyword>
<evidence type="ECO:0000313" key="11">
    <source>
        <dbReference type="Proteomes" id="UP001206821"/>
    </source>
</evidence>
<dbReference type="Gene3D" id="3.90.180.10">
    <property type="entry name" value="Medium-chain alcohol dehydrogenases, catalytic domain"/>
    <property type="match status" value="1"/>
</dbReference>